<evidence type="ECO:0000313" key="10">
    <source>
        <dbReference type="Proteomes" id="UP000265618"/>
    </source>
</evidence>
<dbReference type="PANTHER" id="PTHR43823:SF3">
    <property type="entry name" value="MULTIDRUG EXPORT PROTEIN MEPA"/>
    <property type="match status" value="1"/>
</dbReference>
<feature type="transmembrane region" description="Helical" evidence="8">
    <location>
        <begin position="149"/>
        <end position="171"/>
    </location>
</feature>
<dbReference type="Pfam" id="PF01554">
    <property type="entry name" value="MatE"/>
    <property type="match status" value="1"/>
</dbReference>
<evidence type="ECO:0000256" key="2">
    <source>
        <dbReference type="ARBA" id="ARBA00010199"/>
    </source>
</evidence>
<protein>
    <submittedName>
        <fullName evidence="9">Multi antimicrobial extrusion protein</fullName>
    </submittedName>
</protein>
<name>A0A9K3GHC3_9EUKA</name>
<dbReference type="EMBL" id="BDIP01000691">
    <property type="protein sequence ID" value="GIQ82425.1"/>
    <property type="molecule type" value="Genomic_DNA"/>
</dbReference>
<keyword evidence="3" id="KW-1003">Cell membrane</keyword>
<sequence>VILPWCGGRVDWSIIKDILSIGVGMLISRLPPTLGTIISNAEIRYIVDHDSSVIDTETLGNALVASFGIFSRVSTLVFMPTTGLTQGLMPIVGFNLGCRQWDRIRRATYYVMWTALVVSALTVILCEVFAEGLIHFFSHDAVVLDKAPFVLRISLCLSWLQFLPAMAAVLAQVHRDVGVNIRVQLFKPLLEIALLFALPRFMGLTGVYLTKPVSEFCAAVYGVVQLRRYLKSFDTKQSLDESEGGASNNQGEREESHPAVEGSQPDWDPTTESETSG</sequence>
<comment type="caution">
    <text evidence="9">The sequence shown here is derived from an EMBL/GenBank/DDBJ whole genome shotgun (WGS) entry which is preliminary data.</text>
</comment>
<comment type="similarity">
    <text evidence="2">Belongs to the multi antimicrobial extrusion (MATE) (TC 2.A.66.1) family.</text>
</comment>
<comment type="subcellular location">
    <subcellularLocation>
        <location evidence="1">Cell membrane</location>
        <topology evidence="1">Multi-pass membrane protein</topology>
    </subcellularLocation>
</comment>
<keyword evidence="10" id="KW-1185">Reference proteome</keyword>
<accession>A0A9K3GHC3</accession>
<evidence type="ECO:0000256" key="1">
    <source>
        <dbReference type="ARBA" id="ARBA00004651"/>
    </source>
</evidence>
<dbReference type="Proteomes" id="UP000265618">
    <property type="component" value="Unassembled WGS sequence"/>
</dbReference>
<evidence type="ECO:0000256" key="6">
    <source>
        <dbReference type="ARBA" id="ARBA00023136"/>
    </source>
</evidence>
<evidence type="ECO:0000256" key="8">
    <source>
        <dbReference type="SAM" id="Phobius"/>
    </source>
</evidence>
<dbReference type="AlphaFoldDB" id="A0A9K3GHC3"/>
<feature type="non-terminal residue" evidence="9">
    <location>
        <position position="1"/>
    </location>
</feature>
<dbReference type="GO" id="GO:0015297">
    <property type="term" value="F:antiporter activity"/>
    <property type="evidence" value="ECO:0007669"/>
    <property type="project" value="InterPro"/>
</dbReference>
<dbReference type="GO" id="GO:0005886">
    <property type="term" value="C:plasma membrane"/>
    <property type="evidence" value="ECO:0007669"/>
    <property type="project" value="UniProtKB-SubCell"/>
</dbReference>
<feature type="transmembrane region" description="Helical" evidence="8">
    <location>
        <begin position="109"/>
        <end position="137"/>
    </location>
</feature>
<dbReference type="InterPro" id="IPR051327">
    <property type="entry name" value="MATE_MepA_subfamily"/>
</dbReference>
<evidence type="ECO:0000256" key="4">
    <source>
        <dbReference type="ARBA" id="ARBA00022692"/>
    </source>
</evidence>
<keyword evidence="6 8" id="KW-0472">Membrane</keyword>
<dbReference type="PANTHER" id="PTHR43823">
    <property type="entry name" value="SPORULATION PROTEIN YKVU"/>
    <property type="match status" value="1"/>
</dbReference>
<evidence type="ECO:0000256" key="3">
    <source>
        <dbReference type="ARBA" id="ARBA00022475"/>
    </source>
</evidence>
<keyword evidence="5 8" id="KW-1133">Transmembrane helix</keyword>
<dbReference type="GO" id="GO:0042910">
    <property type="term" value="F:xenobiotic transmembrane transporter activity"/>
    <property type="evidence" value="ECO:0007669"/>
    <property type="project" value="InterPro"/>
</dbReference>
<evidence type="ECO:0000256" key="7">
    <source>
        <dbReference type="SAM" id="MobiDB-lite"/>
    </source>
</evidence>
<feature type="region of interest" description="Disordered" evidence="7">
    <location>
        <begin position="236"/>
        <end position="277"/>
    </location>
</feature>
<dbReference type="InterPro" id="IPR002528">
    <property type="entry name" value="MATE_fam"/>
</dbReference>
<gene>
    <name evidence="9" type="ORF">KIPB_003561</name>
</gene>
<reference evidence="9 10" key="1">
    <citation type="journal article" date="2018" name="PLoS ONE">
        <title>The draft genome of Kipferlia bialata reveals reductive genome evolution in fornicate parasites.</title>
        <authorList>
            <person name="Tanifuji G."/>
            <person name="Takabayashi S."/>
            <person name="Kume K."/>
            <person name="Takagi M."/>
            <person name="Nakayama T."/>
            <person name="Kamikawa R."/>
            <person name="Inagaki Y."/>
            <person name="Hashimoto T."/>
        </authorList>
    </citation>
    <scope>NUCLEOTIDE SEQUENCE [LARGE SCALE GENOMIC DNA]</scope>
    <source>
        <strain evidence="9">NY0173</strain>
    </source>
</reference>
<evidence type="ECO:0000256" key="5">
    <source>
        <dbReference type="ARBA" id="ARBA00022989"/>
    </source>
</evidence>
<organism evidence="9 10">
    <name type="scientific">Kipferlia bialata</name>
    <dbReference type="NCBI Taxonomy" id="797122"/>
    <lineage>
        <taxon>Eukaryota</taxon>
        <taxon>Metamonada</taxon>
        <taxon>Carpediemonas-like organisms</taxon>
        <taxon>Kipferlia</taxon>
    </lineage>
</organism>
<proteinExistence type="inferred from homology"/>
<keyword evidence="4 8" id="KW-0812">Transmembrane</keyword>
<evidence type="ECO:0000313" key="9">
    <source>
        <dbReference type="EMBL" id="GIQ82425.1"/>
    </source>
</evidence>